<evidence type="ECO:0000313" key="1">
    <source>
        <dbReference type="EMBL" id="MEA5580715.1"/>
    </source>
</evidence>
<dbReference type="Gene3D" id="1.10.287.1120">
    <property type="entry name" value="Bipartite methylase S protein"/>
    <property type="match status" value="1"/>
</dbReference>
<organism evidence="1 2">
    <name type="scientific">Nodularia harveyana UHCC-0300</name>
    <dbReference type="NCBI Taxonomy" id="2974287"/>
    <lineage>
        <taxon>Bacteria</taxon>
        <taxon>Bacillati</taxon>
        <taxon>Cyanobacteriota</taxon>
        <taxon>Cyanophyceae</taxon>
        <taxon>Nostocales</taxon>
        <taxon>Nodulariaceae</taxon>
        <taxon>Nodularia</taxon>
    </lineage>
</organism>
<comment type="caution">
    <text evidence="1">The sequence shown here is derived from an EMBL/GenBank/DDBJ whole genome shotgun (WGS) entry which is preliminary data.</text>
</comment>
<reference evidence="1 2" key="1">
    <citation type="submission" date="2023-12" db="EMBL/GenBank/DDBJ databases">
        <title>Baltic Sea Cyanobacteria.</title>
        <authorList>
            <person name="Delbaje E."/>
            <person name="Fewer D.P."/>
            <person name="Shishido T.K."/>
        </authorList>
    </citation>
    <scope>NUCLEOTIDE SEQUENCE [LARGE SCALE GENOMIC DNA]</scope>
    <source>
        <strain evidence="1 2">UHCC-0300</strain>
    </source>
</reference>
<proteinExistence type="predicted"/>
<gene>
    <name evidence="1" type="ORF">VB620_05090</name>
</gene>
<dbReference type="Proteomes" id="UP001302120">
    <property type="component" value="Unassembled WGS sequence"/>
</dbReference>
<dbReference type="SUPFAM" id="SSF116734">
    <property type="entry name" value="DNA methylase specificity domain"/>
    <property type="match status" value="1"/>
</dbReference>
<accession>A0ABU5UB11</accession>
<keyword evidence="2" id="KW-1185">Reference proteome</keyword>
<dbReference type="RefSeq" id="WP_323195060.1">
    <property type="nucleotide sequence ID" value="NZ_JAYGHG010000005.1"/>
</dbReference>
<dbReference type="EMBL" id="JAYGHG010000005">
    <property type="protein sequence ID" value="MEA5580715.1"/>
    <property type="molecule type" value="Genomic_DNA"/>
</dbReference>
<evidence type="ECO:0000313" key="2">
    <source>
        <dbReference type="Proteomes" id="UP001302120"/>
    </source>
</evidence>
<name>A0ABU5UB11_9CYAN</name>
<sequence>MAIQKNGKEIADYLNIKTTQIDKIIETINTQIEKLKELRKTLINDVFTGKIKVV</sequence>
<protein>
    <submittedName>
        <fullName evidence="1">Uncharacterized protein</fullName>
    </submittedName>
</protein>